<accession>A0A5E8CJ55</accession>
<sequence length="452" mass="53040">MYTPLIFEVPKEKEDILKAKSDVQKNSFLPMPKFSLGFHSFIHQTKDKMSILDKIKKKKNFYYVVNKFEHIILNYEDDLNKLTKIYFNIQEETPNILSRAFYKLWEILFLFDIADSDKSITYAALAEGPGSFLQATMYFREKFFNKASKNDKYFGVSIHSEEKGVKDIAEQFIGFHNKENPGKVNVHKTFGKKESSKSKTKDNGDLTEFKTISLFKKDIKKTKKWADIVTADGGFEWNDENFQEQEAYPLIFGEIVAALNVQAKNGSFVLKLFESFTDITLKMIYITSSFYESSYIYKPFTSRPSNSEKYLVCMGFKYDQDKDKKILKEKLDKLEEILGEFKGKTYMTDIFSEFTLPSNYLDFFTKVDTTISNIQQIEINRIVDYIKGNNYYGEKYHNYRDEQIKATKFWTETFYPINKSLYEKNKKDMDKVLQDTMKNNVKAVKELQSVLS</sequence>
<feature type="domain" description="Ribosomal RNA methyltransferase FtsJ" evidence="1">
    <location>
        <begin position="98"/>
        <end position="316"/>
    </location>
</feature>
<evidence type="ECO:0000313" key="2">
    <source>
        <dbReference type="EMBL" id="VVU95186.1"/>
    </source>
</evidence>
<name>A0A5E8CJ55_9ZZZZ</name>
<gene>
    <name evidence="2" type="ORF">CPAV1605_911</name>
</gene>
<dbReference type="AlphaFoldDB" id="A0A5E8CJ55"/>
<keyword evidence="2" id="KW-0808">Transferase</keyword>
<dbReference type="InterPro" id="IPR029063">
    <property type="entry name" value="SAM-dependent_MTases_sf"/>
</dbReference>
<reference evidence="2" key="1">
    <citation type="submission" date="2019-09" db="EMBL/GenBank/DDBJ databases">
        <authorList>
            <person name="Needham M D."/>
        </authorList>
    </citation>
    <scope>NUCLEOTIDE SEQUENCE</scope>
</reference>
<dbReference type="InterPro" id="IPR050851">
    <property type="entry name" value="mRNA_Cap_2O-Ribose_MeTrfase"/>
</dbReference>
<proteinExistence type="predicted"/>
<organism evidence="2">
    <name type="scientific">seawater metagenome</name>
    <dbReference type="NCBI Taxonomy" id="1561972"/>
    <lineage>
        <taxon>unclassified sequences</taxon>
        <taxon>metagenomes</taxon>
        <taxon>ecological metagenomes</taxon>
    </lineage>
</organism>
<dbReference type="GO" id="GO:0032259">
    <property type="term" value="P:methylation"/>
    <property type="evidence" value="ECO:0007669"/>
    <property type="project" value="UniProtKB-KW"/>
</dbReference>
<dbReference type="EMBL" id="CABVLZ010000004">
    <property type="protein sequence ID" value="VVU95186.1"/>
    <property type="molecule type" value="Genomic_DNA"/>
</dbReference>
<dbReference type="GO" id="GO:0005737">
    <property type="term" value="C:cytoplasm"/>
    <property type="evidence" value="ECO:0007669"/>
    <property type="project" value="TreeGrafter"/>
</dbReference>
<protein>
    <submittedName>
        <fullName evidence="2">FtsJ-like methyltransferase</fullName>
    </submittedName>
</protein>
<dbReference type="SUPFAM" id="SSF53335">
    <property type="entry name" value="S-adenosyl-L-methionine-dependent methyltransferases"/>
    <property type="match status" value="1"/>
</dbReference>
<dbReference type="PANTHER" id="PTHR16121:SF0">
    <property type="entry name" value="CAP-SPECIFIC MRNA (NUCLEOSIDE-2'-O-)-METHYLTRANSFERASE 1"/>
    <property type="match status" value="1"/>
</dbReference>
<keyword evidence="2" id="KW-0489">Methyltransferase</keyword>
<dbReference type="Pfam" id="PF01728">
    <property type="entry name" value="FtsJ"/>
    <property type="match status" value="1"/>
</dbReference>
<dbReference type="Gene3D" id="3.40.50.12760">
    <property type="match status" value="1"/>
</dbReference>
<dbReference type="InterPro" id="IPR002877">
    <property type="entry name" value="RNA_MeTrfase_FtsJ_dom"/>
</dbReference>
<dbReference type="PANTHER" id="PTHR16121">
    <property type="entry name" value="CAP-SPECIFIC MRNA (NUCLEOSIDE-2'-O-)-METHYLTRANSFERASE 1-RELATED"/>
    <property type="match status" value="1"/>
</dbReference>
<dbReference type="GO" id="GO:0005634">
    <property type="term" value="C:nucleus"/>
    <property type="evidence" value="ECO:0007669"/>
    <property type="project" value="TreeGrafter"/>
</dbReference>
<dbReference type="GO" id="GO:0006370">
    <property type="term" value="P:7-methylguanosine mRNA capping"/>
    <property type="evidence" value="ECO:0007669"/>
    <property type="project" value="TreeGrafter"/>
</dbReference>
<evidence type="ECO:0000259" key="1">
    <source>
        <dbReference type="Pfam" id="PF01728"/>
    </source>
</evidence>
<dbReference type="GO" id="GO:0004483">
    <property type="term" value="F:methyltransferase cap1 activity"/>
    <property type="evidence" value="ECO:0007669"/>
    <property type="project" value="UniProtKB-ARBA"/>
</dbReference>